<organism evidence="1 2">
    <name type="scientific">Candidatus Accumulibacter aalborgensis</name>
    <dbReference type="NCBI Taxonomy" id="1860102"/>
    <lineage>
        <taxon>Bacteria</taxon>
        <taxon>Pseudomonadati</taxon>
        <taxon>Pseudomonadota</taxon>
        <taxon>Betaproteobacteria</taxon>
        <taxon>Candidatus Accumulibacter</taxon>
    </lineage>
</organism>
<evidence type="ECO:0000313" key="1">
    <source>
        <dbReference type="EMBL" id="SBT04529.1"/>
    </source>
</evidence>
<evidence type="ECO:0000313" key="2">
    <source>
        <dbReference type="Proteomes" id="UP000199169"/>
    </source>
</evidence>
<name>A0A1A8XH70_9PROT</name>
<accession>A0A1A8XH70</accession>
<keyword evidence="2" id="KW-1185">Reference proteome</keyword>
<dbReference type="Proteomes" id="UP000199169">
    <property type="component" value="Unassembled WGS sequence"/>
</dbReference>
<dbReference type="EMBL" id="FLQX01000063">
    <property type="protein sequence ID" value="SBT04529.1"/>
    <property type="molecule type" value="Genomic_DNA"/>
</dbReference>
<proteinExistence type="predicted"/>
<protein>
    <submittedName>
        <fullName evidence="1">Uncharacterized protein</fullName>
    </submittedName>
</protein>
<sequence length="105" mass="12229">MNGRCFNRSINQWPGSCLPFRRRRKARSDHIGVEFNEGGDHGFIAFLLEILWSPAPVPFFLVAGYFSDEKAVGFRWFFRVSPEVHLHRRHLPAGLGRRSTHVHRD</sequence>
<gene>
    <name evidence="1" type="ORF">ACCAA_1550001</name>
</gene>
<reference evidence="1 2" key="1">
    <citation type="submission" date="2016-06" db="EMBL/GenBank/DDBJ databases">
        <authorList>
            <person name="Kjaerup R.B."/>
            <person name="Dalgaard T.S."/>
            <person name="Juul-Madsen H.R."/>
        </authorList>
    </citation>
    <scope>NUCLEOTIDE SEQUENCE [LARGE SCALE GENOMIC DNA]</scope>
    <source>
        <strain evidence="1">3</strain>
    </source>
</reference>
<dbReference type="AlphaFoldDB" id="A0A1A8XH70"/>